<dbReference type="EMBL" id="CAJEWA010000006">
    <property type="protein sequence ID" value="CAD2080114.1"/>
    <property type="molecule type" value="Genomic_DNA"/>
</dbReference>
<dbReference type="Proteomes" id="UP000545588">
    <property type="component" value="Unassembled WGS sequence"/>
</dbReference>
<dbReference type="Proteomes" id="UP000534001">
    <property type="component" value="Unassembled WGS sequence"/>
</dbReference>
<evidence type="ECO:0000256" key="1">
    <source>
        <dbReference type="SAM" id="Phobius"/>
    </source>
</evidence>
<protein>
    <submittedName>
        <fullName evidence="2">TM2 domain protein</fullName>
    </submittedName>
    <submittedName>
        <fullName evidence="3">TM2 domain-containing membrane protein YozV</fullName>
    </submittedName>
</protein>
<proteinExistence type="predicted"/>
<evidence type="ECO:0000313" key="5">
    <source>
        <dbReference type="Proteomes" id="UP000545588"/>
    </source>
</evidence>
<evidence type="ECO:0000313" key="2">
    <source>
        <dbReference type="EMBL" id="CAD2080114.1"/>
    </source>
</evidence>
<keyword evidence="1" id="KW-0812">Transmembrane</keyword>
<reference evidence="2 4" key="1">
    <citation type="submission" date="2020-07" db="EMBL/GenBank/DDBJ databases">
        <authorList>
            <person name="Criscuolo A."/>
        </authorList>
    </citation>
    <scope>NUCLEOTIDE SEQUENCE [LARGE SCALE GENOMIC DNA]</scope>
    <source>
        <strain evidence="2">CIP111751</strain>
    </source>
</reference>
<dbReference type="AlphaFoldDB" id="A0A6V7RQH4"/>
<name>A0A6V7RQH4_9STAP</name>
<dbReference type="EMBL" id="JACHFF010000003">
    <property type="protein sequence ID" value="MBB6424004.1"/>
    <property type="molecule type" value="Genomic_DNA"/>
</dbReference>
<accession>A0A6V7RQH4</accession>
<feature type="transmembrane region" description="Helical" evidence="1">
    <location>
        <begin position="43"/>
        <end position="66"/>
    </location>
</feature>
<dbReference type="RefSeq" id="WP_184284158.1">
    <property type="nucleotide sequence ID" value="NZ_BMCO01000003.1"/>
</dbReference>
<sequence length="81" mass="9175">MPGTKNSGIAAVLSFFITGLGQIYNGQIFKGILLIIIQAINGLLMYVLIGFFTFPIVWLYGVINAYRHAERVNRRIYNSHR</sequence>
<organism evidence="2 4">
    <name type="scientific">Jeotgalicoccus coquinae</name>
    <dbReference type="NCBI Taxonomy" id="709509"/>
    <lineage>
        <taxon>Bacteria</taxon>
        <taxon>Bacillati</taxon>
        <taxon>Bacillota</taxon>
        <taxon>Bacilli</taxon>
        <taxon>Bacillales</taxon>
        <taxon>Staphylococcaceae</taxon>
        <taxon>Jeotgalicoccus</taxon>
    </lineage>
</organism>
<gene>
    <name evidence="3" type="ORF">HNR41_001981</name>
    <name evidence="2" type="ORF">JEOCOQ751_01662</name>
</gene>
<reference evidence="3 5" key="2">
    <citation type="submission" date="2020-08" db="EMBL/GenBank/DDBJ databases">
        <title>Genomic Encyclopedia of Type Strains, Phase IV (KMG-IV): sequencing the most valuable type-strain genomes for metagenomic binning, comparative biology and taxonomic classification.</title>
        <authorList>
            <person name="Goeker M."/>
        </authorList>
    </citation>
    <scope>NUCLEOTIDE SEQUENCE [LARGE SCALE GENOMIC DNA]</scope>
    <source>
        <strain evidence="3 5">DSM 22419</strain>
    </source>
</reference>
<keyword evidence="5" id="KW-1185">Reference proteome</keyword>
<feature type="transmembrane region" description="Helical" evidence="1">
    <location>
        <begin position="12"/>
        <end position="37"/>
    </location>
</feature>
<keyword evidence="1" id="KW-1133">Transmembrane helix</keyword>
<evidence type="ECO:0000313" key="3">
    <source>
        <dbReference type="EMBL" id="MBB6424004.1"/>
    </source>
</evidence>
<keyword evidence="1" id="KW-0472">Membrane</keyword>
<comment type="caution">
    <text evidence="2">The sequence shown here is derived from an EMBL/GenBank/DDBJ whole genome shotgun (WGS) entry which is preliminary data.</text>
</comment>
<evidence type="ECO:0000313" key="4">
    <source>
        <dbReference type="Proteomes" id="UP000534001"/>
    </source>
</evidence>